<protein>
    <recommendedName>
        <fullName evidence="2">CCD97-like C-terminal domain-containing protein</fullName>
    </recommendedName>
</protein>
<feature type="compositionally biased region" description="Basic and acidic residues" evidence="1">
    <location>
        <begin position="149"/>
        <end position="160"/>
    </location>
</feature>
<sequence>MSTPRNRRHAHMARALDGDGYFASRAMRRRAPGLFDTMVGVYARREDDDEVHDDDDDVDDDVGERATVSGAILAREDAREFREIVTRAREAEGLVMHARGVDEGGRGAFGAAFGGGRAFGASLRSVASSDGRVSEEAWRRAMFEGWDVDTRDGGSNDDAPHASASPKRVDEDAEAEETRERSTFVLDIDDYRASEGTSTAYLSQHEYAQRMADFERVMRERFLAGEDEGFDYARVDADASLDDHWAKEIERDAEDRYFDEED</sequence>
<evidence type="ECO:0000313" key="3">
    <source>
        <dbReference type="EMBL" id="CAD8583828.1"/>
    </source>
</evidence>
<dbReference type="InterPro" id="IPR040233">
    <property type="entry name" value="CCD97-like_C"/>
</dbReference>
<dbReference type="PANTHER" id="PTHR31840:SF1">
    <property type="entry name" value="COILED-COIL DOMAIN-CONTAINING PROTEIN 97"/>
    <property type="match status" value="1"/>
</dbReference>
<dbReference type="PANTHER" id="PTHR31840">
    <property type="entry name" value="COILED-COIL DOMAIN-CONTAINING PROTEIN 97"/>
    <property type="match status" value="1"/>
</dbReference>
<organism evidence="3">
    <name type="scientific">Ostreococcus mediterraneus</name>
    <dbReference type="NCBI Taxonomy" id="1486918"/>
    <lineage>
        <taxon>Eukaryota</taxon>
        <taxon>Viridiplantae</taxon>
        <taxon>Chlorophyta</taxon>
        <taxon>Mamiellophyceae</taxon>
        <taxon>Mamiellales</taxon>
        <taxon>Bathycoccaceae</taxon>
        <taxon>Ostreococcus</taxon>
    </lineage>
</organism>
<accession>A0A7S0PM45</accession>
<reference evidence="3" key="1">
    <citation type="submission" date="2021-01" db="EMBL/GenBank/DDBJ databases">
        <authorList>
            <person name="Corre E."/>
            <person name="Pelletier E."/>
            <person name="Niang G."/>
            <person name="Scheremetjew M."/>
            <person name="Finn R."/>
            <person name="Kale V."/>
            <person name="Holt S."/>
            <person name="Cochrane G."/>
            <person name="Meng A."/>
            <person name="Brown T."/>
            <person name="Cohen L."/>
        </authorList>
    </citation>
    <scope>NUCLEOTIDE SEQUENCE</scope>
    <source>
        <strain evidence="3">Clade-D-RCC2572</strain>
    </source>
</reference>
<feature type="region of interest" description="Disordered" evidence="1">
    <location>
        <begin position="149"/>
        <end position="181"/>
    </location>
</feature>
<dbReference type="EMBL" id="HBEW01005477">
    <property type="protein sequence ID" value="CAD8583828.1"/>
    <property type="molecule type" value="Transcribed_RNA"/>
</dbReference>
<evidence type="ECO:0000256" key="1">
    <source>
        <dbReference type="SAM" id="MobiDB-lite"/>
    </source>
</evidence>
<name>A0A7S0PM45_9CHLO</name>
<gene>
    <name evidence="3" type="ORF">OMED0929_LOCUS4594</name>
</gene>
<evidence type="ECO:0000259" key="2">
    <source>
        <dbReference type="Pfam" id="PF09747"/>
    </source>
</evidence>
<dbReference type="AlphaFoldDB" id="A0A7S0PM45"/>
<feature type="domain" description="CCD97-like C-terminal" evidence="2">
    <location>
        <begin position="6"/>
        <end position="261"/>
    </location>
</feature>
<dbReference type="Pfam" id="PF09747">
    <property type="entry name" value="CCD97-like_C"/>
    <property type="match status" value="1"/>
</dbReference>
<dbReference type="InterPro" id="IPR018613">
    <property type="entry name" value="Ccdc97-like"/>
</dbReference>
<proteinExistence type="predicted"/>